<keyword evidence="1" id="KW-0378">Hydrolase</keyword>
<evidence type="ECO:0000256" key="2">
    <source>
        <dbReference type="PIRSR" id="PIRSR605754-1"/>
    </source>
</evidence>
<name>A0A6J4SVL4_9ACTN</name>
<dbReference type="SUPFAM" id="SSF63817">
    <property type="entry name" value="Sortase"/>
    <property type="match status" value="1"/>
</dbReference>
<feature type="active site" description="Proton donor/acceptor" evidence="2">
    <location>
        <position position="138"/>
    </location>
</feature>
<dbReference type="AlphaFoldDB" id="A0A6J4SVL4"/>
<sequence>RRVLRTLSTAFIVAGLLLVADAAATVLWQEPVTWYLSGRTQAGLGDDLERLEAQGPTRVERRALSTLKSDDRRLPFLARSLQRRAEPGQAVGRVQIPAIGLSEVVVAGSQPDDLRKGPGFYDDIGLPGVPGTAAIAGHRTTYGAPFRNVDDLRRGDEIRVRMPYATFTYEVERTQIVQPSETWVLDRRRFDRLVLTACHPLFSAAQRIVVFARLERTRPRRVQDRS</sequence>
<accession>A0A6J4SVL4</accession>
<gene>
    <name evidence="3" type="ORF">AVDCRST_MAG13-2569</name>
</gene>
<dbReference type="Pfam" id="PF04203">
    <property type="entry name" value="Sortase"/>
    <property type="match status" value="1"/>
</dbReference>
<dbReference type="Gene3D" id="2.40.260.10">
    <property type="entry name" value="Sortase"/>
    <property type="match status" value="1"/>
</dbReference>
<dbReference type="NCBIfam" id="TIGR01076">
    <property type="entry name" value="sortase_fam"/>
    <property type="match status" value="1"/>
</dbReference>
<dbReference type="InterPro" id="IPR023365">
    <property type="entry name" value="Sortase_dom-sf"/>
</dbReference>
<dbReference type="GO" id="GO:0016787">
    <property type="term" value="F:hydrolase activity"/>
    <property type="evidence" value="ECO:0007669"/>
    <property type="project" value="UniProtKB-KW"/>
</dbReference>
<evidence type="ECO:0008006" key="4">
    <source>
        <dbReference type="Google" id="ProtNLM"/>
    </source>
</evidence>
<reference evidence="3" key="1">
    <citation type="submission" date="2020-02" db="EMBL/GenBank/DDBJ databases">
        <authorList>
            <person name="Meier V. D."/>
        </authorList>
    </citation>
    <scope>NUCLEOTIDE SEQUENCE</scope>
    <source>
        <strain evidence="3">AVDCRST_MAG13</strain>
    </source>
</reference>
<evidence type="ECO:0000313" key="3">
    <source>
        <dbReference type="EMBL" id="CAA9506683.1"/>
    </source>
</evidence>
<organism evidence="3">
    <name type="scientific">uncultured Solirubrobacteraceae bacterium</name>
    <dbReference type="NCBI Taxonomy" id="1162706"/>
    <lineage>
        <taxon>Bacteria</taxon>
        <taxon>Bacillati</taxon>
        <taxon>Actinomycetota</taxon>
        <taxon>Thermoleophilia</taxon>
        <taxon>Solirubrobacterales</taxon>
        <taxon>Solirubrobacteraceae</taxon>
        <taxon>environmental samples</taxon>
    </lineage>
</organism>
<feature type="non-terminal residue" evidence="3">
    <location>
        <position position="1"/>
    </location>
</feature>
<protein>
    <recommendedName>
        <fullName evidence="4">Class E sortase</fullName>
    </recommendedName>
</protein>
<dbReference type="InterPro" id="IPR005754">
    <property type="entry name" value="Sortase"/>
</dbReference>
<dbReference type="CDD" id="cd05830">
    <property type="entry name" value="Sortase_E"/>
    <property type="match status" value="1"/>
</dbReference>
<dbReference type="InterPro" id="IPR042003">
    <property type="entry name" value="Sortase_E"/>
</dbReference>
<proteinExistence type="predicted"/>
<evidence type="ECO:0000256" key="1">
    <source>
        <dbReference type="ARBA" id="ARBA00022801"/>
    </source>
</evidence>
<feature type="active site" description="Acyl-thioester intermediate" evidence="2">
    <location>
        <position position="198"/>
    </location>
</feature>
<dbReference type="EMBL" id="CADCVO010000408">
    <property type="protein sequence ID" value="CAA9506683.1"/>
    <property type="molecule type" value="Genomic_DNA"/>
</dbReference>